<keyword evidence="1" id="KW-0812">Transmembrane</keyword>
<evidence type="ECO:0000313" key="3">
    <source>
        <dbReference type="Proteomes" id="UP001280897"/>
    </source>
</evidence>
<keyword evidence="1" id="KW-0472">Membrane</keyword>
<dbReference type="EMBL" id="JAWJAV010000002">
    <property type="protein sequence ID" value="MDV2621012.1"/>
    <property type="molecule type" value="Genomic_DNA"/>
</dbReference>
<protein>
    <submittedName>
        <fullName evidence="2">Uncharacterized protein</fullName>
    </submittedName>
</protein>
<feature type="transmembrane region" description="Helical" evidence="1">
    <location>
        <begin position="5"/>
        <end position="24"/>
    </location>
</feature>
<feature type="transmembrane region" description="Helical" evidence="1">
    <location>
        <begin position="36"/>
        <end position="52"/>
    </location>
</feature>
<dbReference type="Proteomes" id="UP001280897">
    <property type="component" value="Unassembled WGS sequence"/>
</dbReference>
<dbReference type="AlphaFoldDB" id="A0AAW8YHE7"/>
<name>A0AAW8YHE7_PEDAC</name>
<gene>
    <name evidence="2" type="ORF">R0G89_04605</name>
</gene>
<keyword evidence="1" id="KW-1133">Transmembrane helix</keyword>
<reference evidence="2" key="1">
    <citation type="journal article" date="2023" name="PeerJ">
        <title>Selection and evaluation of lactic acid bacteria from chicken feces in Thailand as potential probiotics.</title>
        <authorList>
            <person name="Khurajog B."/>
            <person name="Disastra Y."/>
            <person name="Lawwyne L.D."/>
            <person name="Sirichokchatchawan W."/>
            <person name="Niyomtham W."/>
            <person name="Yindee J."/>
            <person name="Hampson D.J."/>
            <person name="Prapasarakul N."/>
        </authorList>
    </citation>
    <scope>NUCLEOTIDE SEQUENCE</scope>
    <source>
        <strain evidence="2">BF9</strain>
    </source>
</reference>
<comment type="caution">
    <text evidence="2">The sequence shown here is derived from an EMBL/GenBank/DDBJ whole genome shotgun (WGS) entry which is preliminary data.</text>
</comment>
<accession>A0AAW8YHE7</accession>
<dbReference type="RefSeq" id="WP_163925480.1">
    <property type="nucleotide sequence ID" value="NZ_CP096031.1"/>
</dbReference>
<evidence type="ECO:0000256" key="1">
    <source>
        <dbReference type="SAM" id="Phobius"/>
    </source>
</evidence>
<evidence type="ECO:0000313" key="2">
    <source>
        <dbReference type="EMBL" id="MDV2621012.1"/>
    </source>
</evidence>
<sequence length="56" mass="5900">MVKMLIEYGAAGAFLIMASAIILTKLPLSSLTVDRAMLAISLLIFLGLGVALKKHA</sequence>
<organism evidence="2 3">
    <name type="scientific">Pediococcus acidilactici</name>
    <dbReference type="NCBI Taxonomy" id="1254"/>
    <lineage>
        <taxon>Bacteria</taxon>
        <taxon>Bacillati</taxon>
        <taxon>Bacillota</taxon>
        <taxon>Bacilli</taxon>
        <taxon>Lactobacillales</taxon>
        <taxon>Lactobacillaceae</taxon>
        <taxon>Pediococcus</taxon>
        <taxon>Pediococcus acidilactici group</taxon>
    </lineage>
</organism>
<reference evidence="2" key="2">
    <citation type="submission" date="2023-10" db="EMBL/GenBank/DDBJ databases">
        <authorList>
            <person name="Khurajog B."/>
        </authorList>
    </citation>
    <scope>NUCLEOTIDE SEQUENCE</scope>
    <source>
        <strain evidence="2">BF9</strain>
    </source>
</reference>
<proteinExistence type="predicted"/>